<accession>A0A653BK49</accession>
<keyword evidence="2" id="KW-1185">Reference proteome</keyword>
<protein>
    <submittedName>
        <fullName evidence="1">Uncharacterized protein</fullName>
    </submittedName>
</protein>
<gene>
    <name evidence="1" type="ORF">CALMAC_LOCUS1717</name>
</gene>
<sequence>MEDVFRVRSVHVHPERDPVHISRRTWQPQLPGPLEFGQVRLVQLRVLRIAHFPHHGRYGGLLRSPVEPYQLQDHCVSDEIYPAKMVESYRSSFGGSCFSDVGILDDVHFE</sequence>
<name>A0A653BK49_CALMS</name>
<evidence type="ECO:0000313" key="2">
    <source>
        <dbReference type="Proteomes" id="UP000410492"/>
    </source>
</evidence>
<proteinExistence type="predicted"/>
<reference evidence="1 2" key="1">
    <citation type="submission" date="2019-01" db="EMBL/GenBank/DDBJ databases">
        <authorList>
            <person name="Sayadi A."/>
        </authorList>
    </citation>
    <scope>NUCLEOTIDE SEQUENCE [LARGE SCALE GENOMIC DNA]</scope>
</reference>
<evidence type="ECO:0000313" key="1">
    <source>
        <dbReference type="EMBL" id="VEN35968.1"/>
    </source>
</evidence>
<dbReference type="AlphaFoldDB" id="A0A653BK49"/>
<dbReference type="EMBL" id="CAACVG010002001">
    <property type="protein sequence ID" value="VEN35968.1"/>
    <property type="molecule type" value="Genomic_DNA"/>
</dbReference>
<dbReference type="Proteomes" id="UP000410492">
    <property type="component" value="Unassembled WGS sequence"/>
</dbReference>
<organism evidence="1 2">
    <name type="scientific">Callosobruchus maculatus</name>
    <name type="common">Southern cowpea weevil</name>
    <name type="synonym">Pulse bruchid</name>
    <dbReference type="NCBI Taxonomy" id="64391"/>
    <lineage>
        <taxon>Eukaryota</taxon>
        <taxon>Metazoa</taxon>
        <taxon>Ecdysozoa</taxon>
        <taxon>Arthropoda</taxon>
        <taxon>Hexapoda</taxon>
        <taxon>Insecta</taxon>
        <taxon>Pterygota</taxon>
        <taxon>Neoptera</taxon>
        <taxon>Endopterygota</taxon>
        <taxon>Coleoptera</taxon>
        <taxon>Polyphaga</taxon>
        <taxon>Cucujiformia</taxon>
        <taxon>Chrysomeloidea</taxon>
        <taxon>Chrysomelidae</taxon>
        <taxon>Bruchinae</taxon>
        <taxon>Bruchini</taxon>
        <taxon>Callosobruchus</taxon>
    </lineage>
</organism>